<evidence type="ECO:0000256" key="1">
    <source>
        <dbReference type="ARBA" id="ARBA00004479"/>
    </source>
</evidence>
<keyword evidence="9" id="KW-1185">Reference proteome</keyword>
<dbReference type="PROSITE" id="PS01187">
    <property type="entry name" value="EGF_CA"/>
    <property type="match status" value="1"/>
</dbReference>
<gene>
    <name evidence="8" type="ORF">COLO4_26794</name>
</gene>
<keyword evidence="4 8" id="KW-0418">Kinase</keyword>
<reference evidence="9" key="1">
    <citation type="submission" date="2013-09" db="EMBL/GenBank/DDBJ databases">
        <title>Corchorus olitorius genome sequencing.</title>
        <authorList>
            <person name="Alam M."/>
            <person name="Haque M.S."/>
            <person name="Islam M.S."/>
            <person name="Emdad E.M."/>
            <person name="Islam M.M."/>
            <person name="Ahmed B."/>
            <person name="Halim A."/>
            <person name="Hossen Q.M.M."/>
            <person name="Hossain M.Z."/>
            <person name="Ahmed R."/>
            <person name="Khan M.M."/>
            <person name="Islam R."/>
            <person name="Rashid M.M."/>
            <person name="Khan S.A."/>
            <person name="Rahman M.S."/>
            <person name="Alam M."/>
            <person name="Yahiya A.S."/>
            <person name="Khan M.S."/>
            <person name="Azam M.S."/>
            <person name="Haque T."/>
            <person name="Lashkar M.Z.H."/>
            <person name="Akhand A.I."/>
            <person name="Morshed G."/>
            <person name="Roy S."/>
            <person name="Uddin K.S."/>
            <person name="Rabeya T."/>
            <person name="Hossain A.S."/>
            <person name="Chowdhury A."/>
            <person name="Snigdha A.R."/>
            <person name="Mortoza M.S."/>
            <person name="Matin S.A."/>
            <person name="Hoque S.M.E."/>
            <person name="Islam M.K."/>
            <person name="Roy D.K."/>
            <person name="Haider R."/>
            <person name="Moosa M.M."/>
            <person name="Elias S.M."/>
            <person name="Hasan A.M."/>
            <person name="Jahan S."/>
            <person name="Shafiuddin M."/>
            <person name="Mahmood N."/>
            <person name="Shommy N.S."/>
        </authorList>
    </citation>
    <scope>NUCLEOTIDE SEQUENCE [LARGE SCALE GENOMIC DNA]</scope>
    <source>
        <strain evidence="9">cv. O-4</strain>
    </source>
</reference>
<dbReference type="STRING" id="93759.A0A1R3HUJ8"/>
<dbReference type="OrthoDB" id="4062651at2759"/>
<evidence type="ECO:0000256" key="5">
    <source>
        <dbReference type="ARBA" id="ARBA00023157"/>
    </source>
</evidence>
<organism evidence="8 9">
    <name type="scientific">Corchorus olitorius</name>
    <dbReference type="NCBI Taxonomy" id="93759"/>
    <lineage>
        <taxon>Eukaryota</taxon>
        <taxon>Viridiplantae</taxon>
        <taxon>Streptophyta</taxon>
        <taxon>Embryophyta</taxon>
        <taxon>Tracheophyta</taxon>
        <taxon>Spermatophyta</taxon>
        <taxon>Magnoliopsida</taxon>
        <taxon>eudicotyledons</taxon>
        <taxon>Gunneridae</taxon>
        <taxon>Pentapetalae</taxon>
        <taxon>rosids</taxon>
        <taxon>malvids</taxon>
        <taxon>Malvales</taxon>
        <taxon>Malvaceae</taxon>
        <taxon>Grewioideae</taxon>
        <taxon>Apeibeae</taxon>
        <taxon>Corchorus</taxon>
    </lineage>
</organism>
<dbReference type="InterPro" id="IPR018097">
    <property type="entry name" value="EGF_Ca-bd_CS"/>
</dbReference>
<keyword evidence="2" id="KW-0723">Serine/threonine-protein kinase</keyword>
<dbReference type="InterPro" id="IPR013695">
    <property type="entry name" value="WAK"/>
</dbReference>
<proteinExistence type="predicted"/>
<evidence type="ECO:0000256" key="4">
    <source>
        <dbReference type="ARBA" id="ARBA00022777"/>
    </source>
</evidence>
<evidence type="ECO:0000256" key="2">
    <source>
        <dbReference type="ARBA" id="ARBA00022527"/>
    </source>
</evidence>
<name>A0A1R3HUJ8_9ROSI</name>
<dbReference type="AlphaFoldDB" id="A0A1R3HUJ8"/>
<evidence type="ECO:0000313" key="8">
    <source>
        <dbReference type="EMBL" id="OMO73910.1"/>
    </source>
</evidence>
<feature type="domain" description="Wall-associated receptor kinase" evidence="7">
    <location>
        <begin position="84"/>
        <end position="156"/>
    </location>
</feature>
<comment type="caution">
    <text evidence="8">The sequence shown here is derived from an EMBL/GenBank/DDBJ whole genome shotgun (WGS) entry which is preliminary data.</text>
</comment>
<dbReference type="GO" id="GO:0016020">
    <property type="term" value="C:membrane"/>
    <property type="evidence" value="ECO:0007669"/>
    <property type="project" value="UniProtKB-SubCell"/>
</dbReference>
<dbReference type="GO" id="GO:0005509">
    <property type="term" value="F:calcium ion binding"/>
    <property type="evidence" value="ECO:0007669"/>
    <property type="project" value="InterPro"/>
</dbReference>
<dbReference type="Gene3D" id="2.10.25.10">
    <property type="entry name" value="Laminin"/>
    <property type="match status" value="1"/>
</dbReference>
<sequence length="220" mass="24617">MEVLNISLEQNEFIRVKSPIISTNCLGRETSQGVNLTGSPFFFSETMNSFIAAGCNNKAFMTGVEPNIVGCESACVGGVLFGPNNTCNGYTCCETVIPTYLYLFNATFENKEPDPDLGGCKLAFIAEEKWFQHNLKTESSALQNMDYVEAVLDWAVPNNAFYLHEKDLYSTEYRCTIYRSLDIDECQDDPKRRCGDATCVNRPGHYVCEKAKTWIIILGT</sequence>
<evidence type="ECO:0000256" key="3">
    <source>
        <dbReference type="ARBA" id="ARBA00022679"/>
    </source>
</evidence>
<keyword evidence="5" id="KW-1015">Disulfide bond</keyword>
<keyword evidence="3" id="KW-0808">Transferase</keyword>
<dbReference type="PANTHER" id="PTHR33491">
    <property type="entry name" value="OSJNBA0016N04.9 PROTEIN"/>
    <property type="match status" value="1"/>
</dbReference>
<dbReference type="GO" id="GO:0004674">
    <property type="term" value="F:protein serine/threonine kinase activity"/>
    <property type="evidence" value="ECO:0007669"/>
    <property type="project" value="UniProtKB-KW"/>
</dbReference>
<dbReference type="Pfam" id="PF08488">
    <property type="entry name" value="WAK"/>
    <property type="match status" value="1"/>
</dbReference>
<protein>
    <submittedName>
        <fullName evidence="8">Wall-associated kinase</fullName>
    </submittedName>
</protein>
<dbReference type="Proteomes" id="UP000187203">
    <property type="component" value="Unassembled WGS sequence"/>
</dbReference>
<evidence type="ECO:0000256" key="6">
    <source>
        <dbReference type="ARBA" id="ARBA00023180"/>
    </source>
</evidence>
<evidence type="ECO:0000313" key="9">
    <source>
        <dbReference type="Proteomes" id="UP000187203"/>
    </source>
</evidence>
<evidence type="ECO:0000259" key="7">
    <source>
        <dbReference type="Pfam" id="PF08488"/>
    </source>
</evidence>
<accession>A0A1R3HUJ8</accession>
<keyword evidence="6" id="KW-0325">Glycoprotein</keyword>
<dbReference type="EMBL" id="AWUE01019383">
    <property type="protein sequence ID" value="OMO73910.1"/>
    <property type="molecule type" value="Genomic_DNA"/>
</dbReference>
<comment type="subcellular location">
    <subcellularLocation>
        <location evidence="1">Membrane</location>
        <topology evidence="1">Single-pass type I membrane protein</topology>
    </subcellularLocation>
</comment>